<sequence length="66" mass="8316">TWTMNKQMKRRNEAYEMWIYNRKWRVVWKKEKKTNKQVLSYFGHINKHATVLKNHLGRESRRHESK</sequence>
<dbReference type="AlphaFoldDB" id="A0A0B7B7C5"/>
<name>A0A0B7B7C5_9EUPU</name>
<gene>
    <name evidence="1" type="primary">ORF167775</name>
</gene>
<accession>A0A0B7B7C5</accession>
<reference evidence="1" key="1">
    <citation type="submission" date="2014-12" db="EMBL/GenBank/DDBJ databases">
        <title>Insight into the proteome of Arion vulgaris.</title>
        <authorList>
            <person name="Aradska J."/>
            <person name="Bulat T."/>
            <person name="Smidak R."/>
            <person name="Sarate P."/>
            <person name="Gangsoo J."/>
            <person name="Sialana F."/>
            <person name="Bilban M."/>
            <person name="Lubec G."/>
        </authorList>
    </citation>
    <scope>NUCLEOTIDE SEQUENCE</scope>
    <source>
        <tissue evidence="1">Skin</tissue>
    </source>
</reference>
<dbReference type="EMBL" id="HACG01042038">
    <property type="protein sequence ID" value="CEK88903.1"/>
    <property type="molecule type" value="Transcribed_RNA"/>
</dbReference>
<proteinExistence type="predicted"/>
<evidence type="ECO:0000313" key="1">
    <source>
        <dbReference type="EMBL" id="CEK88903.1"/>
    </source>
</evidence>
<feature type="non-terminal residue" evidence="1">
    <location>
        <position position="1"/>
    </location>
</feature>
<organism evidence="1">
    <name type="scientific">Arion vulgaris</name>
    <dbReference type="NCBI Taxonomy" id="1028688"/>
    <lineage>
        <taxon>Eukaryota</taxon>
        <taxon>Metazoa</taxon>
        <taxon>Spiralia</taxon>
        <taxon>Lophotrochozoa</taxon>
        <taxon>Mollusca</taxon>
        <taxon>Gastropoda</taxon>
        <taxon>Heterobranchia</taxon>
        <taxon>Euthyneura</taxon>
        <taxon>Panpulmonata</taxon>
        <taxon>Eupulmonata</taxon>
        <taxon>Stylommatophora</taxon>
        <taxon>Helicina</taxon>
        <taxon>Arionoidea</taxon>
        <taxon>Arionidae</taxon>
        <taxon>Arion</taxon>
    </lineage>
</organism>
<protein>
    <submittedName>
        <fullName evidence="1">Uncharacterized protein</fullName>
    </submittedName>
</protein>